<comment type="caution">
    <text evidence="4">The sequence shown here is derived from an EMBL/GenBank/DDBJ whole genome shotgun (WGS) entry which is preliminary data.</text>
</comment>
<evidence type="ECO:0000256" key="1">
    <source>
        <dbReference type="ARBA" id="ARBA00022729"/>
    </source>
</evidence>
<dbReference type="AlphaFoldDB" id="A0A849KPL8"/>
<name>A0A849KPL8_9BURK</name>
<dbReference type="InterPro" id="IPR006558">
    <property type="entry name" value="LamG-like"/>
</dbReference>
<protein>
    <submittedName>
        <fullName evidence="4">LamG domain-containing protein</fullName>
    </submittedName>
</protein>
<keyword evidence="2" id="KW-1015">Disulfide bond</keyword>
<feature type="domain" description="LamG-like jellyroll fold" evidence="3">
    <location>
        <begin position="46"/>
        <end position="188"/>
    </location>
</feature>
<sequence length="342" mass="35385">MVDQAKPLVLGQGQALAPAWPNGGGVVLDGSNWLQTPDAPGLHAPRVVTMEAWVTLGSFTNSYMPLFYKGAGDGTLGAGRTFALFAVNGGGLLLSTGDGSEQFLSSPSALVTPGVRTHVAATIDRDAGTMAIFVDGTQVASGSVRTGNATASASPLTVGFTSEPFGGFGPFVGRIEDVRLWNVARSAAELDAARSTEVAPGTPGLLLDWRLDEGAGTLLADNSGLGHAGSFSGLLDKLTDAVAGRIEVPGQRVVYTLDLLQPKQVVFDSLADTNFTWTLEGPRGTHVSARSFQGSDSREWGTADGYIADFAAGNRLVHELAPGRYTFTIDAPGMPPALSHGA</sequence>
<dbReference type="Proteomes" id="UP000552954">
    <property type="component" value="Unassembled WGS sequence"/>
</dbReference>
<dbReference type="Pfam" id="PF13385">
    <property type="entry name" value="Laminin_G_3"/>
    <property type="match status" value="1"/>
</dbReference>
<evidence type="ECO:0000259" key="3">
    <source>
        <dbReference type="SMART" id="SM00560"/>
    </source>
</evidence>
<gene>
    <name evidence="4" type="ORF">HK415_12165</name>
</gene>
<dbReference type="Gene3D" id="2.60.120.200">
    <property type="match status" value="1"/>
</dbReference>
<organism evidence="4 5">
    <name type="scientific">Ramlibacter montanisoli</name>
    <dbReference type="NCBI Taxonomy" id="2732512"/>
    <lineage>
        <taxon>Bacteria</taxon>
        <taxon>Pseudomonadati</taxon>
        <taxon>Pseudomonadota</taxon>
        <taxon>Betaproteobacteria</taxon>
        <taxon>Burkholderiales</taxon>
        <taxon>Comamonadaceae</taxon>
        <taxon>Ramlibacter</taxon>
    </lineage>
</organism>
<dbReference type="EMBL" id="JABFCS010000001">
    <property type="protein sequence ID" value="NNU43749.1"/>
    <property type="molecule type" value="Genomic_DNA"/>
</dbReference>
<reference evidence="4 5" key="1">
    <citation type="submission" date="2020-05" db="EMBL/GenBank/DDBJ databases">
        <authorList>
            <person name="Khan S.A."/>
            <person name="Jeon C.O."/>
            <person name="Chun B.H."/>
        </authorList>
    </citation>
    <scope>NUCLEOTIDE SEQUENCE [LARGE SCALE GENOMIC DNA]</scope>
    <source>
        <strain evidence="4 5">B156</strain>
    </source>
</reference>
<proteinExistence type="predicted"/>
<accession>A0A849KPL8</accession>
<evidence type="ECO:0000313" key="4">
    <source>
        <dbReference type="EMBL" id="NNU43749.1"/>
    </source>
</evidence>
<dbReference type="InterPro" id="IPR013320">
    <property type="entry name" value="ConA-like_dom_sf"/>
</dbReference>
<keyword evidence="5" id="KW-1185">Reference proteome</keyword>
<dbReference type="SUPFAM" id="SSF49899">
    <property type="entry name" value="Concanavalin A-like lectins/glucanases"/>
    <property type="match status" value="1"/>
</dbReference>
<reference evidence="4 5" key="2">
    <citation type="submission" date="2020-06" db="EMBL/GenBank/DDBJ databases">
        <title>Ramlibacter rhizophilus sp. nov., isolated from rhizosphere soil of national flower Mugunghwa from South Korea.</title>
        <authorList>
            <person name="Zheng-Fei Y."/>
            <person name="Huan T."/>
        </authorList>
    </citation>
    <scope>NUCLEOTIDE SEQUENCE [LARGE SCALE GENOMIC DNA]</scope>
    <source>
        <strain evidence="4 5">B156</strain>
    </source>
</reference>
<keyword evidence="1" id="KW-0732">Signal</keyword>
<evidence type="ECO:0000256" key="2">
    <source>
        <dbReference type="ARBA" id="ARBA00023157"/>
    </source>
</evidence>
<evidence type="ECO:0000313" key="5">
    <source>
        <dbReference type="Proteomes" id="UP000552954"/>
    </source>
</evidence>
<dbReference type="SMART" id="SM00560">
    <property type="entry name" value="LamGL"/>
    <property type="match status" value="1"/>
</dbReference>